<evidence type="ECO:0000256" key="2">
    <source>
        <dbReference type="ARBA" id="ARBA00022723"/>
    </source>
</evidence>
<feature type="compositionally biased region" description="Polar residues" evidence="10">
    <location>
        <begin position="437"/>
        <end position="448"/>
    </location>
</feature>
<dbReference type="AlphaFoldDB" id="V4LZD2"/>
<dbReference type="PROSITE" id="PS01359">
    <property type="entry name" value="ZF_PHD_1"/>
    <property type="match status" value="1"/>
</dbReference>
<evidence type="ECO:0008006" key="15">
    <source>
        <dbReference type="Google" id="ProtNLM"/>
    </source>
</evidence>
<feature type="compositionally biased region" description="Basic and acidic residues" evidence="10">
    <location>
        <begin position="681"/>
        <end position="694"/>
    </location>
</feature>
<evidence type="ECO:0000313" key="13">
    <source>
        <dbReference type="EMBL" id="ESQ49224.1"/>
    </source>
</evidence>
<dbReference type="OrthoDB" id="1903104at2759"/>
<dbReference type="InterPro" id="IPR013083">
    <property type="entry name" value="Znf_RING/FYVE/PHD"/>
</dbReference>
<dbReference type="GO" id="GO:0005634">
    <property type="term" value="C:nucleus"/>
    <property type="evidence" value="ECO:0007669"/>
    <property type="project" value="UniProtKB-SubCell"/>
</dbReference>
<keyword evidence="2" id="KW-0479">Metal-binding</keyword>
<dbReference type="InterPro" id="IPR019786">
    <property type="entry name" value="Zinc_finger_PHD-type_CS"/>
</dbReference>
<dbReference type="InterPro" id="IPR001965">
    <property type="entry name" value="Znf_PHD"/>
</dbReference>
<dbReference type="PANTHER" id="PTHR45888">
    <property type="entry name" value="HL01030P-RELATED"/>
    <property type="match status" value="1"/>
</dbReference>
<dbReference type="PANTHER" id="PTHR45888:SF4">
    <property type="entry name" value="PHD FINGER PROTEIN 10"/>
    <property type="match status" value="1"/>
</dbReference>
<dbReference type="OMA" id="EMMDANW"/>
<sequence length="769" mass="85835">MAFHVACPITCRRLCFCSLGFSRDLRGANAKEEFLNEVNRVEDLLIDPWGSSRVLNQGTVQVKVPKVAPATQTASILGVGDGFIDETAEEASAQKKRASLQRQAAVTVEAAEDYARRFESGVNELPSKDHAGEELAQSGMNIMCRMCFLGEGEGTEKARRMLSCKDCGKKYHKNCLKSWAQHRDLFHWSSWTCPSCRVCEVCRRTGDPNKFVFCKRCDAAYHCYCQHPPHKNVSSGPYLCPKHTRCHSCDSTVPGNGLSVRWFLSYTCCDACGRLFVKGNYCPVCLKVYRDSESTPMVCCDICQRWVHCHCDGISDEKYHQFQVDGNLQYKCATCRGECYQVKDHQDAVQELWKKKDVVDKELVASLRAAAGLPTEQEIFSIFPFSDDEDNGPVSGRSLKLSIKGLVEKSPKKSKEYGKNSFNKKHASKKGNHTKLEPQQDSEAQQEIESQRRRLGGAKVNNVEFQINERSDVHSSVAGICSTHEPKIVKHKRVDDVMVTDEEKPSRIVRIKCSKPNDSDSEDFQRNAGDEKSVKAKKLVINLGARKINVSDSSKSNVVSHLPRDKDQSSGEVRTLKISGRFGKTQSEGSKATFGLITQFPASTSEGSHVDDRTSISPSLQKEARPLLKFKLRKPNSGDQTSLVTTQSEDEKLSTAKGQRSKRKRPSSLVDKASLEEDGETTTHSHPDSSRNDEMMDANWILKKLGRDSIGKRVEVHGSQNSWNKGTVTDVIGDTSTLSVSLDDGSIKTLELGKNRIRFIPQKQKRSRS</sequence>
<dbReference type="Proteomes" id="UP000030689">
    <property type="component" value="Unassembled WGS sequence"/>
</dbReference>
<keyword evidence="5" id="KW-0862">Zinc</keyword>
<dbReference type="PROSITE" id="PS50016">
    <property type="entry name" value="ZF_PHD_2"/>
    <property type="match status" value="2"/>
</dbReference>
<evidence type="ECO:0000256" key="3">
    <source>
        <dbReference type="ARBA" id="ARBA00022737"/>
    </source>
</evidence>
<evidence type="ECO:0000256" key="4">
    <source>
        <dbReference type="ARBA" id="ARBA00022771"/>
    </source>
</evidence>
<dbReference type="SMART" id="SM00249">
    <property type="entry name" value="PHD"/>
    <property type="match status" value="3"/>
</dbReference>
<dbReference type="InterPro" id="IPR011011">
    <property type="entry name" value="Znf_FYVE_PHD"/>
</dbReference>
<dbReference type="CDD" id="cd16448">
    <property type="entry name" value="RING-H2"/>
    <property type="match status" value="1"/>
</dbReference>
<comment type="subcellular location">
    <subcellularLocation>
        <location evidence="1">Nucleus</location>
    </subcellularLocation>
</comment>
<keyword evidence="7" id="KW-0804">Transcription</keyword>
<feature type="domain" description="PHD-type" evidence="11">
    <location>
        <begin position="141"/>
        <end position="199"/>
    </location>
</feature>
<dbReference type="Gramene" id="ESQ49224">
    <property type="protein sequence ID" value="ESQ49224"/>
    <property type="gene ID" value="EUTSA_v10020119mg"/>
</dbReference>
<evidence type="ECO:0000313" key="14">
    <source>
        <dbReference type="Proteomes" id="UP000030689"/>
    </source>
</evidence>
<protein>
    <recommendedName>
        <fullName evidence="15">PHD-type domain-containing protein</fullName>
    </recommendedName>
</protein>
<keyword evidence="8" id="KW-0539">Nucleus</keyword>
<feature type="region of interest" description="Disordered" evidence="10">
    <location>
        <begin position="556"/>
        <end position="587"/>
    </location>
</feature>
<dbReference type="FunFam" id="3.30.40.10:FF:000238">
    <property type="entry name" value="PHD finger family protein"/>
    <property type="match status" value="1"/>
</dbReference>
<dbReference type="GO" id="GO:0008270">
    <property type="term" value="F:zinc ion binding"/>
    <property type="evidence" value="ECO:0007669"/>
    <property type="project" value="UniProtKB-KW"/>
</dbReference>
<accession>V4LZD2</accession>
<evidence type="ECO:0000256" key="8">
    <source>
        <dbReference type="ARBA" id="ARBA00023242"/>
    </source>
</evidence>
<keyword evidence="14" id="KW-1185">Reference proteome</keyword>
<dbReference type="SUPFAM" id="SSF57903">
    <property type="entry name" value="FYVE/PHD zinc finger"/>
    <property type="match status" value="3"/>
</dbReference>
<dbReference type="STRING" id="72664.V4LZD2"/>
<dbReference type="eggNOG" id="KOG4443">
    <property type="taxonomic scope" value="Eukaryota"/>
</dbReference>
<evidence type="ECO:0000256" key="9">
    <source>
        <dbReference type="PROSITE-ProRule" id="PRU00175"/>
    </source>
</evidence>
<reference evidence="13 14" key="1">
    <citation type="journal article" date="2013" name="Front. Plant Sci.">
        <title>The Reference Genome of the Halophytic Plant Eutrema salsugineum.</title>
        <authorList>
            <person name="Yang R."/>
            <person name="Jarvis D.E."/>
            <person name="Chen H."/>
            <person name="Beilstein M.A."/>
            <person name="Grimwood J."/>
            <person name="Jenkins J."/>
            <person name="Shu S."/>
            <person name="Prochnik S."/>
            <person name="Xin M."/>
            <person name="Ma C."/>
            <person name="Schmutz J."/>
            <person name="Wing R.A."/>
            <person name="Mitchell-Olds T."/>
            <person name="Schumaker K.S."/>
            <person name="Wang X."/>
        </authorList>
    </citation>
    <scope>NUCLEOTIDE SEQUENCE [LARGE SCALE GENOMIC DNA]</scope>
</reference>
<dbReference type="InterPro" id="IPR001841">
    <property type="entry name" value="Znf_RING"/>
</dbReference>
<evidence type="ECO:0000259" key="12">
    <source>
        <dbReference type="PROSITE" id="PS50089"/>
    </source>
</evidence>
<organism evidence="13 14">
    <name type="scientific">Eutrema salsugineum</name>
    <name type="common">Saltwater cress</name>
    <name type="synonym">Sisymbrium salsugineum</name>
    <dbReference type="NCBI Taxonomy" id="72664"/>
    <lineage>
        <taxon>Eukaryota</taxon>
        <taxon>Viridiplantae</taxon>
        <taxon>Streptophyta</taxon>
        <taxon>Embryophyta</taxon>
        <taxon>Tracheophyta</taxon>
        <taxon>Spermatophyta</taxon>
        <taxon>Magnoliopsida</taxon>
        <taxon>eudicotyledons</taxon>
        <taxon>Gunneridae</taxon>
        <taxon>Pentapetalae</taxon>
        <taxon>rosids</taxon>
        <taxon>malvids</taxon>
        <taxon>Brassicales</taxon>
        <taxon>Brassicaceae</taxon>
        <taxon>Eutremeae</taxon>
        <taxon>Eutrema</taxon>
    </lineage>
</organism>
<feature type="region of interest" description="Disordered" evidence="10">
    <location>
        <begin position="410"/>
        <end position="455"/>
    </location>
</feature>
<dbReference type="Pfam" id="PF00628">
    <property type="entry name" value="PHD"/>
    <property type="match status" value="1"/>
</dbReference>
<gene>
    <name evidence="13" type="ORF">EUTSA_v10020119mg</name>
</gene>
<feature type="domain" description="RING-type" evidence="12">
    <location>
        <begin position="144"/>
        <end position="197"/>
    </location>
</feature>
<proteinExistence type="predicted"/>
<dbReference type="EMBL" id="KI517408">
    <property type="protein sequence ID" value="ESQ49224.1"/>
    <property type="molecule type" value="Genomic_DNA"/>
</dbReference>
<evidence type="ECO:0000256" key="6">
    <source>
        <dbReference type="ARBA" id="ARBA00023015"/>
    </source>
</evidence>
<name>V4LZD2_EUTSA</name>
<evidence type="ECO:0000256" key="10">
    <source>
        <dbReference type="SAM" id="MobiDB-lite"/>
    </source>
</evidence>
<dbReference type="FunFam" id="3.30.40.10:FF:000638">
    <property type="entry name" value="PHD finger family protein"/>
    <property type="match status" value="1"/>
</dbReference>
<feature type="compositionally biased region" description="Basic residues" evidence="10">
    <location>
        <begin position="422"/>
        <end position="433"/>
    </location>
</feature>
<evidence type="ECO:0000256" key="1">
    <source>
        <dbReference type="ARBA" id="ARBA00004123"/>
    </source>
</evidence>
<evidence type="ECO:0000259" key="11">
    <source>
        <dbReference type="PROSITE" id="PS50016"/>
    </source>
</evidence>
<evidence type="ECO:0000256" key="7">
    <source>
        <dbReference type="ARBA" id="ARBA00023163"/>
    </source>
</evidence>
<dbReference type="PROSITE" id="PS50089">
    <property type="entry name" value="ZF_RING_2"/>
    <property type="match status" value="1"/>
</dbReference>
<keyword evidence="3" id="KW-0677">Repeat</keyword>
<keyword evidence="6" id="KW-0805">Transcription regulation</keyword>
<dbReference type="InterPro" id="IPR019787">
    <property type="entry name" value="Znf_PHD-finger"/>
</dbReference>
<feature type="region of interest" description="Disordered" evidence="10">
    <location>
        <begin position="602"/>
        <end position="695"/>
    </location>
</feature>
<evidence type="ECO:0000256" key="5">
    <source>
        <dbReference type="ARBA" id="ARBA00022833"/>
    </source>
</evidence>
<dbReference type="KEGG" id="eus:EUTSA_v10020119mg"/>
<feature type="domain" description="PHD-type" evidence="11">
    <location>
        <begin position="279"/>
        <end position="338"/>
    </location>
</feature>
<dbReference type="Gene3D" id="3.30.40.10">
    <property type="entry name" value="Zinc/RING finger domain, C3HC4 (zinc finger)"/>
    <property type="match status" value="2"/>
</dbReference>
<feature type="compositionally biased region" description="Polar residues" evidence="10">
    <location>
        <begin position="637"/>
        <end position="647"/>
    </location>
</feature>
<keyword evidence="4 9" id="KW-0863">Zinc-finger</keyword>